<protein>
    <recommendedName>
        <fullName evidence="3">Major facilitator superfamily (MFS) profile domain-containing protein</fullName>
    </recommendedName>
</protein>
<reference evidence="4 5" key="1">
    <citation type="submission" date="2018-11" db="EMBL/GenBank/DDBJ databases">
        <authorList>
            <consortium name="Pathogen Informatics"/>
        </authorList>
    </citation>
    <scope>NUCLEOTIDE SEQUENCE [LARGE SCALE GENOMIC DNA]</scope>
    <source>
        <strain>Denwood</strain>
        <strain evidence="5">Zambia</strain>
    </source>
</reference>
<proteinExistence type="predicted"/>
<comment type="subcellular location">
    <subcellularLocation>
        <location evidence="1">Membrane</location>
        <topology evidence="1">Multi-pass membrane protein</topology>
    </subcellularLocation>
</comment>
<dbReference type="EMBL" id="UZAL01005082">
    <property type="protein sequence ID" value="VDO91858.1"/>
    <property type="molecule type" value="Genomic_DNA"/>
</dbReference>
<dbReference type="InterPro" id="IPR036259">
    <property type="entry name" value="MFS_trans_sf"/>
</dbReference>
<dbReference type="PANTHER" id="PTHR11360">
    <property type="entry name" value="MONOCARBOXYLATE TRANSPORTER"/>
    <property type="match status" value="1"/>
</dbReference>
<name>A0A3P8CV99_9TREM</name>
<dbReference type="SUPFAM" id="SSF103473">
    <property type="entry name" value="MFS general substrate transporter"/>
    <property type="match status" value="1"/>
</dbReference>
<sequence length="126" mass="13816">MVNRFGYRIVASVGAVITSLCFLISALFIYDLVTFIFVFGIIGGIGCSLVYLPAITVIGHWFEKHRAFIVGIVMCGGCLGAGLMAIITPYLAVHFSWRGSLVLISGLFSQTLVSFRFFAMFMINET</sequence>
<evidence type="ECO:0000256" key="2">
    <source>
        <dbReference type="SAM" id="Phobius"/>
    </source>
</evidence>
<dbReference type="InterPro" id="IPR011701">
    <property type="entry name" value="MFS"/>
</dbReference>
<dbReference type="AlphaFoldDB" id="A0A3P8CV99"/>
<dbReference type="Gene3D" id="1.20.1250.20">
    <property type="entry name" value="MFS general substrate transporter like domains"/>
    <property type="match status" value="1"/>
</dbReference>
<feature type="transmembrane region" description="Helical" evidence="2">
    <location>
        <begin position="99"/>
        <end position="123"/>
    </location>
</feature>
<evidence type="ECO:0000259" key="3">
    <source>
        <dbReference type="PROSITE" id="PS50850"/>
    </source>
</evidence>
<dbReference type="Proteomes" id="UP000269396">
    <property type="component" value="Unassembled WGS sequence"/>
</dbReference>
<keyword evidence="2" id="KW-0472">Membrane</keyword>
<accession>A0A3P8CV99</accession>
<keyword evidence="2" id="KW-0812">Transmembrane</keyword>
<evidence type="ECO:0000313" key="5">
    <source>
        <dbReference type="Proteomes" id="UP000269396"/>
    </source>
</evidence>
<dbReference type="GO" id="GO:0008028">
    <property type="term" value="F:monocarboxylic acid transmembrane transporter activity"/>
    <property type="evidence" value="ECO:0007669"/>
    <property type="project" value="TreeGrafter"/>
</dbReference>
<keyword evidence="2" id="KW-1133">Transmembrane helix</keyword>
<evidence type="ECO:0000313" key="4">
    <source>
        <dbReference type="EMBL" id="VDO91858.1"/>
    </source>
</evidence>
<dbReference type="InterPro" id="IPR020846">
    <property type="entry name" value="MFS_dom"/>
</dbReference>
<dbReference type="GO" id="GO:0016020">
    <property type="term" value="C:membrane"/>
    <property type="evidence" value="ECO:0007669"/>
    <property type="project" value="UniProtKB-SubCell"/>
</dbReference>
<feature type="transmembrane region" description="Helical" evidence="2">
    <location>
        <begin position="7"/>
        <end position="29"/>
    </location>
</feature>
<gene>
    <name evidence="4" type="ORF">SMTD_LOCUS3100</name>
</gene>
<feature type="transmembrane region" description="Helical" evidence="2">
    <location>
        <begin position="35"/>
        <end position="55"/>
    </location>
</feature>
<dbReference type="Pfam" id="PF07690">
    <property type="entry name" value="MFS_1"/>
    <property type="match status" value="1"/>
</dbReference>
<dbReference type="InterPro" id="IPR050327">
    <property type="entry name" value="Proton-linked_MCT"/>
</dbReference>
<evidence type="ECO:0000256" key="1">
    <source>
        <dbReference type="ARBA" id="ARBA00004141"/>
    </source>
</evidence>
<feature type="transmembrane region" description="Helical" evidence="2">
    <location>
        <begin position="67"/>
        <end position="93"/>
    </location>
</feature>
<keyword evidence="5" id="KW-1185">Reference proteome</keyword>
<organism evidence="4 5">
    <name type="scientific">Schistosoma mattheei</name>
    <dbReference type="NCBI Taxonomy" id="31246"/>
    <lineage>
        <taxon>Eukaryota</taxon>
        <taxon>Metazoa</taxon>
        <taxon>Spiralia</taxon>
        <taxon>Lophotrochozoa</taxon>
        <taxon>Platyhelminthes</taxon>
        <taxon>Trematoda</taxon>
        <taxon>Digenea</taxon>
        <taxon>Strigeidida</taxon>
        <taxon>Schistosomatoidea</taxon>
        <taxon>Schistosomatidae</taxon>
        <taxon>Schistosoma</taxon>
    </lineage>
</organism>
<dbReference type="PROSITE" id="PS50850">
    <property type="entry name" value="MFS"/>
    <property type="match status" value="1"/>
</dbReference>
<dbReference type="PANTHER" id="PTHR11360:SF286">
    <property type="entry name" value="GH22266P"/>
    <property type="match status" value="1"/>
</dbReference>
<feature type="domain" description="Major facilitator superfamily (MFS) profile" evidence="3">
    <location>
        <begin position="1"/>
        <end position="126"/>
    </location>
</feature>